<evidence type="ECO:0000313" key="4">
    <source>
        <dbReference type="Proteomes" id="UP000051952"/>
    </source>
</evidence>
<organism evidence="3 4">
    <name type="scientific">Bodo saltans</name>
    <name type="common">Flagellated protozoan</name>
    <dbReference type="NCBI Taxonomy" id="75058"/>
    <lineage>
        <taxon>Eukaryota</taxon>
        <taxon>Discoba</taxon>
        <taxon>Euglenozoa</taxon>
        <taxon>Kinetoplastea</taxon>
        <taxon>Metakinetoplastina</taxon>
        <taxon>Eubodonida</taxon>
        <taxon>Bodonidae</taxon>
        <taxon>Bodo</taxon>
    </lineage>
</organism>
<feature type="compositionally biased region" description="Basic and acidic residues" evidence="2">
    <location>
        <begin position="185"/>
        <end position="194"/>
    </location>
</feature>
<dbReference type="VEuPathDB" id="TriTrypDB:BSAL_15600"/>
<feature type="coiled-coil region" evidence="1">
    <location>
        <begin position="328"/>
        <end position="355"/>
    </location>
</feature>
<evidence type="ECO:0000313" key="3">
    <source>
        <dbReference type="EMBL" id="CUG88476.1"/>
    </source>
</evidence>
<proteinExistence type="predicted"/>
<evidence type="ECO:0000256" key="1">
    <source>
        <dbReference type="SAM" id="Coils"/>
    </source>
</evidence>
<evidence type="ECO:0000256" key="2">
    <source>
        <dbReference type="SAM" id="MobiDB-lite"/>
    </source>
</evidence>
<dbReference type="AlphaFoldDB" id="A0A0S4JE85"/>
<feature type="region of interest" description="Disordered" evidence="2">
    <location>
        <begin position="489"/>
        <end position="516"/>
    </location>
</feature>
<name>A0A0S4JE85_BODSA</name>
<gene>
    <name evidence="3" type="ORF">BSAL_15600</name>
</gene>
<keyword evidence="4" id="KW-1185">Reference proteome</keyword>
<dbReference type="OMA" id="IATHESC"/>
<dbReference type="EMBL" id="CYKH01001645">
    <property type="protein sequence ID" value="CUG88476.1"/>
    <property type="molecule type" value="Genomic_DNA"/>
</dbReference>
<keyword evidence="1" id="KW-0175">Coiled coil</keyword>
<accession>A0A0S4JE85</accession>
<dbReference type="Proteomes" id="UP000051952">
    <property type="component" value="Unassembled WGS sequence"/>
</dbReference>
<protein>
    <submittedName>
        <fullName evidence="3">Uncharacterized protein</fullName>
    </submittedName>
</protein>
<dbReference type="OrthoDB" id="273519at2759"/>
<sequence length="673" mass="73216">MKSTSIATHESCLPTLSALALSFTATQLQDDGADLLCQCAPETATLVKKLRVVSLAASRLGHRSCHALWGPSESCKEIVLEAVVSQLRRAENVLVMSFNGDTLQSDDDAVLQAALELKQFLSSPSSMKLRNKNSVFRLRNFPFALMMKLSTDSGASSYFEEGLDEACDDSSAAPSTHSLLRTKRGRDPRDEAAEGPKLFPNLGTTPSFLAAIPPPGATVLTRPGPAALGALQDALVSLTRGGVGIVIAIQNVARFSVWCDRMVYLLSGLMHDAEESGAGMSLLLTSLTPDLRHTEKRLSSRLTSEMWFVAPPYATVPGTLACVLGRTLVRAQEEIQRVALQVRESQQQLKKLSSTTALLASTRRKAASHVVHQNDGAAARSFELETEIISMEHRIEELKDVTSSCTRWCEYLQSLSNHKCNSNNTVTTPTTTTTTGRANGTGKGKQLPLSLLTRFIGGEDVLWNARAGSNNWQDILRVCRSFCEGHSAATARSASPPPAVTNRSAMRHTRNTDTSIHQAETPSMTASQLLVSSGAARADLLERCLLVELGYATREVMLLLMFCWLRSDSQPLAAAGPRTLDELIHDMQSTLPSSMSIKSIANSHFRAALVVLVSLGIVEVENSGKNHHAVTLRRDRMAVKQFLQDVLRPSSSDLWERAGLTLQDKQHLSHLVR</sequence>
<feature type="region of interest" description="Disordered" evidence="2">
    <location>
        <begin position="167"/>
        <end position="198"/>
    </location>
</feature>
<reference evidence="4" key="1">
    <citation type="submission" date="2015-09" db="EMBL/GenBank/DDBJ databases">
        <authorList>
            <consortium name="Pathogen Informatics"/>
        </authorList>
    </citation>
    <scope>NUCLEOTIDE SEQUENCE [LARGE SCALE GENOMIC DNA]</scope>
    <source>
        <strain evidence="4">Lake Konstanz</strain>
    </source>
</reference>